<reference evidence="3" key="1">
    <citation type="submission" date="2016-11" db="UniProtKB">
        <authorList>
            <consortium name="WormBaseParasite"/>
        </authorList>
    </citation>
    <scope>IDENTIFICATION</scope>
</reference>
<dbReference type="WBParaSite" id="MhA1_Contig2308.frz3.gene1">
    <property type="protein sequence ID" value="MhA1_Contig2308.frz3.gene1"/>
    <property type="gene ID" value="MhA1_Contig2308.frz3.gene1"/>
</dbReference>
<keyword evidence="1" id="KW-1133">Transmembrane helix</keyword>
<keyword evidence="2" id="KW-1185">Reference proteome</keyword>
<proteinExistence type="predicted"/>
<dbReference type="Proteomes" id="UP000095281">
    <property type="component" value="Unplaced"/>
</dbReference>
<feature type="transmembrane region" description="Helical" evidence="1">
    <location>
        <begin position="81"/>
        <end position="105"/>
    </location>
</feature>
<evidence type="ECO:0000313" key="2">
    <source>
        <dbReference type="Proteomes" id="UP000095281"/>
    </source>
</evidence>
<keyword evidence="1" id="KW-0472">Membrane</keyword>
<evidence type="ECO:0000313" key="3">
    <source>
        <dbReference type="WBParaSite" id="MhA1_Contig2308.frz3.gene1"/>
    </source>
</evidence>
<dbReference type="AlphaFoldDB" id="A0A1I8BFT9"/>
<name>A0A1I8BFT9_MELHA</name>
<keyword evidence="1" id="KW-0812">Transmembrane</keyword>
<sequence length="108" mass="12882">MAYDDNLPYQQDNQNIENNFKENLPTKGKKKYKRSKKAPTIKKVQENLKINENEGGQKMNFVIYLTILMNKRSQSLQVNRLWVCFFKIINGRVFVFMFFGSTLYLKFN</sequence>
<protein>
    <submittedName>
        <fullName evidence="3">Uncharacterized protein</fullName>
    </submittedName>
</protein>
<accession>A0A1I8BFT9</accession>
<evidence type="ECO:0000256" key="1">
    <source>
        <dbReference type="SAM" id="Phobius"/>
    </source>
</evidence>
<organism evidence="2 3">
    <name type="scientific">Meloidogyne hapla</name>
    <name type="common">Root-knot nematode worm</name>
    <dbReference type="NCBI Taxonomy" id="6305"/>
    <lineage>
        <taxon>Eukaryota</taxon>
        <taxon>Metazoa</taxon>
        <taxon>Ecdysozoa</taxon>
        <taxon>Nematoda</taxon>
        <taxon>Chromadorea</taxon>
        <taxon>Rhabditida</taxon>
        <taxon>Tylenchina</taxon>
        <taxon>Tylenchomorpha</taxon>
        <taxon>Tylenchoidea</taxon>
        <taxon>Meloidogynidae</taxon>
        <taxon>Meloidogyninae</taxon>
        <taxon>Meloidogyne</taxon>
    </lineage>
</organism>